<gene>
    <name evidence="2" type="ORF">C0197_04975</name>
</gene>
<sequence>MKKIKIKKFESILIICFFFLGLFIWALAFDEKVYAFSFDPIGWLSKLFSKKEDTLRLKINVPPPPPPTFLYQKHLNGNQNFETQVSNFGNQSSLFSTQSNEPKTKSSPWYWY</sequence>
<organism evidence="2 3">
    <name type="scientific">Caldimicrobium thiodismutans</name>
    <dbReference type="NCBI Taxonomy" id="1653476"/>
    <lineage>
        <taxon>Bacteria</taxon>
        <taxon>Pseudomonadati</taxon>
        <taxon>Thermodesulfobacteriota</taxon>
        <taxon>Thermodesulfobacteria</taxon>
        <taxon>Thermodesulfobacteriales</taxon>
        <taxon>Thermodesulfobacteriaceae</taxon>
        <taxon>Caldimicrobium</taxon>
    </lineage>
</organism>
<name>A0A2N7PIU6_9BACT</name>
<reference evidence="2 3" key="1">
    <citation type="submission" date="2018-01" db="EMBL/GenBank/DDBJ databases">
        <title>Metagenomic assembled genomes from two thermal pools in the Uzon Caldera, Kamchatka, Russia.</title>
        <authorList>
            <person name="Wilkins L."/>
            <person name="Ettinger C."/>
        </authorList>
    </citation>
    <scope>NUCLEOTIDE SEQUENCE [LARGE SCALE GENOMIC DNA]</scope>
    <source>
        <strain evidence="2">ZAV-15</strain>
    </source>
</reference>
<evidence type="ECO:0000313" key="3">
    <source>
        <dbReference type="Proteomes" id="UP000235731"/>
    </source>
</evidence>
<accession>A0A2N7PIU6</accession>
<evidence type="ECO:0000313" key="2">
    <source>
        <dbReference type="EMBL" id="PMP62177.1"/>
    </source>
</evidence>
<protein>
    <submittedName>
        <fullName evidence="2">Uncharacterized protein</fullName>
    </submittedName>
</protein>
<dbReference type="EMBL" id="PNIE01000068">
    <property type="protein sequence ID" value="PMP62177.1"/>
    <property type="molecule type" value="Genomic_DNA"/>
</dbReference>
<dbReference type="Proteomes" id="UP000235731">
    <property type="component" value="Unassembled WGS sequence"/>
</dbReference>
<comment type="caution">
    <text evidence="2">The sequence shown here is derived from an EMBL/GenBank/DDBJ whole genome shotgun (WGS) entry which is preliminary data.</text>
</comment>
<feature type="region of interest" description="Disordered" evidence="1">
    <location>
        <begin position="92"/>
        <end position="112"/>
    </location>
</feature>
<dbReference type="AlphaFoldDB" id="A0A2N7PIU6"/>
<evidence type="ECO:0000256" key="1">
    <source>
        <dbReference type="SAM" id="MobiDB-lite"/>
    </source>
</evidence>
<proteinExistence type="predicted"/>